<comment type="caution">
    <text evidence="3">The sequence shown here is derived from an EMBL/GenBank/DDBJ whole genome shotgun (WGS) entry which is preliminary data.</text>
</comment>
<dbReference type="Proteomes" id="UP000762676">
    <property type="component" value="Unassembled WGS sequence"/>
</dbReference>
<keyword evidence="4" id="KW-1185">Reference proteome</keyword>
<name>A0AAV4IIX7_9GAST</name>
<evidence type="ECO:0000256" key="1">
    <source>
        <dbReference type="SAM" id="MobiDB-lite"/>
    </source>
</evidence>
<dbReference type="AlphaFoldDB" id="A0AAV4IIX7"/>
<feature type="compositionally biased region" description="Polar residues" evidence="1">
    <location>
        <begin position="201"/>
        <end position="230"/>
    </location>
</feature>
<feature type="region of interest" description="Disordered" evidence="1">
    <location>
        <begin position="134"/>
        <end position="250"/>
    </location>
</feature>
<keyword evidence="2" id="KW-0732">Signal</keyword>
<feature type="chain" id="PRO_5043315773" evidence="2">
    <location>
        <begin position="29"/>
        <end position="441"/>
    </location>
</feature>
<sequence>MNPSIATMSAQAVLKFAIVMVAATSTLASPVFRRSVDQGVDPAKYAVPAGASEQEIYDARYNLWVARIEYTLDYDMSMVCSTIIRSAPAGGEPKDGCDKVLEHKSILGYACSEADIQMFEDVVCGFDSLVVPTYQPSTQSSPPTTPKPTTSTTTSTEPTSSSSSSSSSSASSSSSSSSSSTSASTTTTRPAETSSAEKAISENTTMTELTANVTTARYENSTSPDAVEVETTTHVRSEKTPTTGQKVGKPHDTLATTHDSRLSEACNEQLQVLSLSLSKNDDQSEVRKECHKLNLLASDTSSWPVGLSQEDAIVAACTEAERPLLHHTLCAGQVGEPMHALQGQQQKRVNYVIKTELTASCRNALQPLGDRQMKEDVEDSCMTLSGAEGKELVTNDICTRGDMDNLLKAVCDSAPRLLDSGFRTVSMVSISLLVSFIRRYL</sequence>
<organism evidence="3 4">
    <name type="scientific">Elysia marginata</name>
    <dbReference type="NCBI Taxonomy" id="1093978"/>
    <lineage>
        <taxon>Eukaryota</taxon>
        <taxon>Metazoa</taxon>
        <taxon>Spiralia</taxon>
        <taxon>Lophotrochozoa</taxon>
        <taxon>Mollusca</taxon>
        <taxon>Gastropoda</taxon>
        <taxon>Heterobranchia</taxon>
        <taxon>Euthyneura</taxon>
        <taxon>Panpulmonata</taxon>
        <taxon>Sacoglossa</taxon>
        <taxon>Placobranchoidea</taxon>
        <taxon>Plakobranchidae</taxon>
        <taxon>Elysia</taxon>
    </lineage>
</organism>
<proteinExistence type="predicted"/>
<evidence type="ECO:0000313" key="3">
    <source>
        <dbReference type="EMBL" id="GFS10428.1"/>
    </source>
</evidence>
<reference evidence="3 4" key="1">
    <citation type="journal article" date="2021" name="Elife">
        <title>Chloroplast acquisition without the gene transfer in kleptoplastic sea slugs, Plakobranchus ocellatus.</title>
        <authorList>
            <person name="Maeda T."/>
            <person name="Takahashi S."/>
            <person name="Yoshida T."/>
            <person name="Shimamura S."/>
            <person name="Takaki Y."/>
            <person name="Nagai Y."/>
            <person name="Toyoda A."/>
            <person name="Suzuki Y."/>
            <person name="Arimoto A."/>
            <person name="Ishii H."/>
            <person name="Satoh N."/>
            <person name="Nishiyama T."/>
            <person name="Hasebe M."/>
            <person name="Maruyama T."/>
            <person name="Minagawa J."/>
            <person name="Obokata J."/>
            <person name="Shigenobu S."/>
        </authorList>
    </citation>
    <scope>NUCLEOTIDE SEQUENCE [LARGE SCALE GENOMIC DNA]</scope>
</reference>
<evidence type="ECO:0000256" key="2">
    <source>
        <dbReference type="SAM" id="SignalP"/>
    </source>
</evidence>
<feature type="signal peptide" evidence="2">
    <location>
        <begin position="1"/>
        <end position="28"/>
    </location>
</feature>
<dbReference type="EMBL" id="BMAT01002623">
    <property type="protein sequence ID" value="GFS10428.1"/>
    <property type="molecule type" value="Genomic_DNA"/>
</dbReference>
<feature type="compositionally biased region" description="Low complexity" evidence="1">
    <location>
        <begin position="136"/>
        <end position="196"/>
    </location>
</feature>
<evidence type="ECO:0000313" key="4">
    <source>
        <dbReference type="Proteomes" id="UP000762676"/>
    </source>
</evidence>
<protein>
    <submittedName>
        <fullName evidence="3">Uncharacterized protein</fullName>
    </submittedName>
</protein>
<accession>A0AAV4IIX7</accession>
<gene>
    <name evidence="3" type="ORF">ElyMa_001322900</name>
</gene>